<feature type="transmembrane region" description="Helical" evidence="1">
    <location>
        <begin position="99"/>
        <end position="118"/>
    </location>
</feature>
<gene>
    <name evidence="2" type="ORF">Hgul01_02621</name>
</gene>
<organism evidence="2 3">
    <name type="scientific">Herpetosiphon gulosus</name>
    <dbReference type="NCBI Taxonomy" id="1973496"/>
    <lineage>
        <taxon>Bacteria</taxon>
        <taxon>Bacillati</taxon>
        <taxon>Chloroflexota</taxon>
        <taxon>Chloroflexia</taxon>
        <taxon>Herpetosiphonales</taxon>
        <taxon>Herpetosiphonaceae</taxon>
        <taxon>Herpetosiphon</taxon>
    </lineage>
</organism>
<dbReference type="Proteomes" id="UP001428290">
    <property type="component" value="Unassembled WGS sequence"/>
</dbReference>
<keyword evidence="1" id="KW-1133">Transmembrane helix</keyword>
<feature type="transmembrane region" description="Helical" evidence="1">
    <location>
        <begin position="72"/>
        <end position="93"/>
    </location>
</feature>
<dbReference type="RefSeq" id="WP_345722435.1">
    <property type="nucleotide sequence ID" value="NZ_BAABRU010000008.1"/>
</dbReference>
<keyword evidence="1" id="KW-0812">Transmembrane</keyword>
<comment type="caution">
    <text evidence="2">The sequence shown here is derived from an EMBL/GenBank/DDBJ whole genome shotgun (WGS) entry which is preliminary data.</text>
</comment>
<reference evidence="2 3" key="1">
    <citation type="submission" date="2024-02" db="EMBL/GenBank/DDBJ databases">
        <title>Herpetosiphon gulosus NBRC 112829.</title>
        <authorList>
            <person name="Ichikawa N."/>
            <person name="Katano-Makiyama Y."/>
            <person name="Hidaka K."/>
        </authorList>
    </citation>
    <scope>NUCLEOTIDE SEQUENCE [LARGE SCALE GENOMIC DNA]</scope>
    <source>
        <strain evidence="2 3">NBRC 112829</strain>
    </source>
</reference>
<feature type="transmembrane region" description="Helical" evidence="1">
    <location>
        <begin position="12"/>
        <end position="33"/>
    </location>
</feature>
<keyword evidence="1" id="KW-0472">Membrane</keyword>
<feature type="transmembrane region" description="Helical" evidence="1">
    <location>
        <begin position="45"/>
        <end position="65"/>
    </location>
</feature>
<protein>
    <submittedName>
        <fullName evidence="2">Uncharacterized protein</fullName>
    </submittedName>
</protein>
<keyword evidence="3" id="KW-1185">Reference proteome</keyword>
<name>A0ABP9X0A8_9CHLR</name>
<accession>A0ABP9X0A8</accession>
<evidence type="ECO:0000313" key="2">
    <source>
        <dbReference type="EMBL" id="GAA5528819.1"/>
    </source>
</evidence>
<sequence>MRWLQHPQLLRYAIRFDGMSAGGLMAGLLGLNQPLAEFFGLPSSFLWYVGLGLIPWVSWLVWLSFRPTIKRGAAWFVVAVNALWLAQSVWLIVGPSFDPTVWGYGFLISQAILVLLITETEIIALRRKLVNA</sequence>
<proteinExistence type="predicted"/>
<evidence type="ECO:0000313" key="3">
    <source>
        <dbReference type="Proteomes" id="UP001428290"/>
    </source>
</evidence>
<evidence type="ECO:0000256" key="1">
    <source>
        <dbReference type="SAM" id="Phobius"/>
    </source>
</evidence>
<dbReference type="EMBL" id="BAABRU010000008">
    <property type="protein sequence ID" value="GAA5528819.1"/>
    <property type="molecule type" value="Genomic_DNA"/>
</dbReference>